<dbReference type="EMBL" id="LR134140">
    <property type="protein sequence ID" value="VDZ98956.1"/>
    <property type="molecule type" value="Genomic_DNA"/>
</dbReference>
<accession>A0A447N6M5</accession>
<proteinExistence type="predicted"/>
<evidence type="ECO:0000313" key="6">
    <source>
        <dbReference type="Proteomes" id="UP000282086"/>
    </source>
</evidence>
<dbReference type="AlphaFoldDB" id="A0A447N6M5"/>
<evidence type="ECO:0000256" key="3">
    <source>
        <dbReference type="ARBA" id="ARBA00022840"/>
    </source>
</evidence>
<reference evidence="5 6" key="1">
    <citation type="submission" date="2018-12" db="EMBL/GenBank/DDBJ databases">
        <authorList>
            <consortium name="Pathogen Informatics"/>
        </authorList>
    </citation>
    <scope>NUCLEOTIDE SEQUENCE [LARGE SCALE GENOMIC DNA]</scope>
    <source>
        <strain evidence="5 6">NCTC129</strain>
    </source>
</reference>
<gene>
    <name evidence="5" type="primary">eutQ_3</name>
    <name evidence="5" type="ORF">NCTC129_05252</name>
</gene>
<evidence type="ECO:0000259" key="4">
    <source>
        <dbReference type="Pfam" id="PF01923"/>
    </source>
</evidence>
<dbReference type="Pfam" id="PF06249">
    <property type="entry name" value="EutQ"/>
    <property type="match status" value="1"/>
</dbReference>
<dbReference type="GO" id="GO:0005524">
    <property type="term" value="F:ATP binding"/>
    <property type="evidence" value="ECO:0007669"/>
    <property type="project" value="UniProtKB-KW"/>
</dbReference>
<dbReference type="Gene3D" id="1.20.1200.10">
    <property type="entry name" value="Cobalamin adenosyltransferase-like"/>
    <property type="match status" value="1"/>
</dbReference>
<keyword evidence="2" id="KW-0547">Nucleotide-binding</keyword>
<keyword evidence="1 5" id="KW-0808">Transferase</keyword>
<dbReference type="NCBIfam" id="NF011595">
    <property type="entry name" value="PRK15020.1"/>
    <property type="match status" value="1"/>
</dbReference>
<dbReference type="GO" id="GO:0016740">
    <property type="term" value="F:transferase activity"/>
    <property type="evidence" value="ECO:0007669"/>
    <property type="project" value="UniProtKB-KW"/>
</dbReference>
<dbReference type="Pfam" id="PF01923">
    <property type="entry name" value="Cob_adeno_trans"/>
    <property type="match status" value="1"/>
</dbReference>
<dbReference type="InterPro" id="IPR014710">
    <property type="entry name" value="RmlC-like_jellyroll"/>
</dbReference>
<dbReference type="InterPro" id="IPR016030">
    <property type="entry name" value="CblAdoTrfase-like"/>
</dbReference>
<keyword evidence="3" id="KW-0067">ATP-binding</keyword>
<dbReference type="InterPro" id="IPR010424">
    <property type="entry name" value="EutQ"/>
</dbReference>
<evidence type="ECO:0000256" key="1">
    <source>
        <dbReference type="ARBA" id="ARBA00022679"/>
    </source>
</evidence>
<dbReference type="SUPFAM" id="SSF89028">
    <property type="entry name" value="Cobalamin adenosyltransferase-like"/>
    <property type="match status" value="1"/>
</dbReference>
<feature type="domain" description="Cobalamin adenosyltransferase-like" evidence="4">
    <location>
        <begin position="140"/>
        <end position="294"/>
    </location>
</feature>
<dbReference type="InterPro" id="IPR036451">
    <property type="entry name" value="CblAdoTrfase-like_sf"/>
</dbReference>
<dbReference type="Proteomes" id="UP000282086">
    <property type="component" value="Chromosome"/>
</dbReference>
<name>A0A447N6M5_SALET</name>
<evidence type="ECO:0000313" key="5">
    <source>
        <dbReference type="EMBL" id="VDZ98956.1"/>
    </source>
</evidence>
<evidence type="ECO:0000256" key="2">
    <source>
        <dbReference type="ARBA" id="ARBA00022741"/>
    </source>
</evidence>
<organism evidence="5 6">
    <name type="scientific">Salmonella enterica I</name>
    <dbReference type="NCBI Taxonomy" id="59201"/>
    <lineage>
        <taxon>Bacteria</taxon>
        <taxon>Pseudomonadati</taxon>
        <taxon>Pseudomonadota</taxon>
        <taxon>Gammaproteobacteria</taxon>
        <taxon>Enterobacterales</taxon>
        <taxon>Enterobacteriaceae</taxon>
        <taxon>Salmonella</taxon>
    </lineage>
</organism>
<dbReference type="Gene3D" id="2.60.120.10">
    <property type="entry name" value="Jelly Rolls"/>
    <property type="match status" value="1"/>
</dbReference>
<sequence>MHVRHEGETMIAKAGDVMFIPKGSSIEFWHANVRALSVRRLACELAIRMNDFITETWLRANHTLSEGSEIHLPADARLTPAARELLESRRLRIKFLDPQGRLFVDDDEQQPQPVHGLTSSDTHPQACCELCRQPVVKKPDTLTHLTADKMVAKSDPRLGFRAALDSAIALTVWLQIELAEPWQPWLFDIRSRLGNIMRADAIDEPLAAQAIVGLNEDELHRLSHQPLRYLDHDHLVPEASHGRDAALLNLLRTKVRETETLAAQVFITRSFEVLRPDILQALNRLSSTVYVMMILSVAKHPLTVAQIQQRLGEKP</sequence>
<protein>
    <submittedName>
        <fullName evidence="5">Ethanolamine utilization cobalamin adenosyltransferase</fullName>
    </submittedName>
</protein>